<dbReference type="Pfam" id="PF19654">
    <property type="entry name" value="DUF6157"/>
    <property type="match status" value="1"/>
</dbReference>
<sequence length="141" mass="15967">MSMNPVDQFIEIAPDCPLKVAVVPVDGGAKRTIASIEYELLAANPYVYTLAELQFIVSARRNEISDEDLIAQRQALWDAFFSKPHACMRASALTKKFGWGAHYDKQGKIALYAVESEEYQRFVKDGSIKKYFAMRSKREPV</sequence>
<reference evidence="1" key="1">
    <citation type="submission" date="2016-10" db="EMBL/GenBank/DDBJ databases">
        <title>Sequence of Gallionella enrichment culture.</title>
        <authorList>
            <person name="Poehlein A."/>
            <person name="Muehling M."/>
            <person name="Daniel R."/>
        </authorList>
    </citation>
    <scope>NUCLEOTIDE SEQUENCE</scope>
</reference>
<dbReference type="AlphaFoldDB" id="A0A1J5TCH5"/>
<name>A0A1J5TCH5_9ZZZZ</name>
<gene>
    <name evidence="1" type="ORF">GALL_82200</name>
</gene>
<protein>
    <submittedName>
        <fullName evidence="1">Uncharacterized protein</fullName>
    </submittedName>
</protein>
<comment type="caution">
    <text evidence="1">The sequence shown here is derived from an EMBL/GenBank/DDBJ whole genome shotgun (WGS) entry which is preliminary data.</text>
</comment>
<dbReference type="InterPro" id="IPR046155">
    <property type="entry name" value="DUF6157"/>
</dbReference>
<organism evidence="1">
    <name type="scientific">mine drainage metagenome</name>
    <dbReference type="NCBI Taxonomy" id="410659"/>
    <lineage>
        <taxon>unclassified sequences</taxon>
        <taxon>metagenomes</taxon>
        <taxon>ecological metagenomes</taxon>
    </lineage>
</organism>
<dbReference type="EMBL" id="MLJW01000025">
    <property type="protein sequence ID" value="OIR09814.1"/>
    <property type="molecule type" value="Genomic_DNA"/>
</dbReference>
<evidence type="ECO:0000313" key="1">
    <source>
        <dbReference type="EMBL" id="OIR09814.1"/>
    </source>
</evidence>
<proteinExistence type="predicted"/>
<accession>A0A1J5TCH5</accession>